<dbReference type="EMBL" id="JAMYWD010000006">
    <property type="protein sequence ID" value="KAJ4969434.1"/>
    <property type="molecule type" value="Genomic_DNA"/>
</dbReference>
<evidence type="ECO:0000313" key="2">
    <source>
        <dbReference type="EMBL" id="KAJ4969434.1"/>
    </source>
</evidence>
<keyword evidence="3" id="KW-1185">Reference proteome</keyword>
<evidence type="ECO:0000313" key="3">
    <source>
        <dbReference type="Proteomes" id="UP001141806"/>
    </source>
</evidence>
<sequence length="112" mass="12485">MSQPSHWFCPSLHFSNPNSSRSQAQQPYRCSLAFLSSSFASVPLPVLQPSEWTGGPAMESAQPAELPRPKPEPVHGQNHRHCVHIPDHEPSVAEKLLHWTGWTVGTGEDRNR</sequence>
<dbReference type="AlphaFoldDB" id="A0A9Q0QRW0"/>
<protein>
    <submittedName>
        <fullName evidence="2">Uncharacterized protein</fullName>
    </submittedName>
</protein>
<evidence type="ECO:0000256" key="1">
    <source>
        <dbReference type="SAM" id="MobiDB-lite"/>
    </source>
</evidence>
<gene>
    <name evidence="2" type="ORF">NE237_016135</name>
</gene>
<name>A0A9Q0QRW0_9MAGN</name>
<reference evidence="2" key="1">
    <citation type="journal article" date="2023" name="Plant J.">
        <title>The genome of the king protea, Protea cynaroides.</title>
        <authorList>
            <person name="Chang J."/>
            <person name="Duong T.A."/>
            <person name="Schoeman C."/>
            <person name="Ma X."/>
            <person name="Roodt D."/>
            <person name="Barker N."/>
            <person name="Li Z."/>
            <person name="Van de Peer Y."/>
            <person name="Mizrachi E."/>
        </authorList>
    </citation>
    <scope>NUCLEOTIDE SEQUENCE</scope>
    <source>
        <tissue evidence="2">Young leaves</tissue>
    </source>
</reference>
<organism evidence="2 3">
    <name type="scientific">Protea cynaroides</name>
    <dbReference type="NCBI Taxonomy" id="273540"/>
    <lineage>
        <taxon>Eukaryota</taxon>
        <taxon>Viridiplantae</taxon>
        <taxon>Streptophyta</taxon>
        <taxon>Embryophyta</taxon>
        <taxon>Tracheophyta</taxon>
        <taxon>Spermatophyta</taxon>
        <taxon>Magnoliopsida</taxon>
        <taxon>Proteales</taxon>
        <taxon>Proteaceae</taxon>
        <taxon>Protea</taxon>
    </lineage>
</organism>
<dbReference type="Proteomes" id="UP001141806">
    <property type="component" value="Unassembled WGS sequence"/>
</dbReference>
<comment type="caution">
    <text evidence="2">The sequence shown here is derived from an EMBL/GenBank/DDBJ whole genome shotgun (WGS) entry which is preliminary data.</text>
</comment>
<accession>A0A9Q0QRW0</accession>
<proteinExistence type="predicted"/>
<feature type="region of interest" description="Disordered" evidence="1">
    <location>
        <begin position="50"/>
        <end position="81"/>
    </location>
</feature>